<dbReference type="GO" id="GO:0005886">
    <property type="term" value="C:plasma membrane"/>
    <property type="evidence" value="ECO:0007669"/>
    <property type="project" value="UniProtKB-SubCell"/>
</dbReference>
<keyword evidence="4" id="KW-0813">Transport</keyword>
<feature type="transmembrane region" description="Helical" evidence="13">
    <location>
        <begin position="266"/>
        <end position="285"/>
    </location>
</feature>
<feature type="transmembrane region" description="Helical" evidence="13">
    <location>
        <begin position="177"/>
        <end position="194"/>
    </location>
</feature>
<keyword evidence="7 13" id="KW-0812">Transmembrane</keyword>
<dbReference type="Pfam" id="PF01292">
    <property type="entry name" value="Ni_hydr_CYTB"/>
    <property type="match status" value="1"/>
</dbReference>
<feature type="transmembrane region" description="Helical" evidence="13">
    <location>
        <begin position="230"/>
        <end position="254"/>
    </location>
</feature>
<keyword evidence="11" id="KW-0408">Iron</keyword>
<dbReference type="GO" id="GO:0022904">
    <property type="term" value="P:respiratory electron transport chain"/>
    <property type="evidence" value="ECO:0007669"/>
    <property type="project" value="InterPro"/>
</dbReference>
<proteinExistence type="inferred from homology"/>
<feature type="transmembrane region" description="Helical" evidence="13">
    <location>
        <begin position="129"/>
        <end position="150"/>
    </location>
</feature>
<evidence type="ECO:0000256" key="14">
    <source>
        <dbReference type="SAM" id="SignalP"/>
    </source>
</evidence>
<dbReference type="GO" id="GO:0015944">
    <property type="term" value="P:formate oxidation"/>
    <property type="evidence" value="ECO:0007669"/>
    <property type="project" value="TreeGrafter"/>
</dbReference>
<keyword evidence="17" id="KW-1185">Reference proteome</keyword>
<evidence type="ECO:0000256" key="8">
    <source>
        <dbReference type="ARBA" id="ARBA00022723"/>
    </source>
</evidence>
<gene>
    <name evidence="16" type="ORF">KL771_06295</name>
</gene>
<evidence type="ECO:0000256" key="10">
    <source>
        <dbReference type="ARBA" id="ARBA00022989"/>
    </source>
</evidence>
<comment type="caution">
    <text evidence="16">The sequence shown here is derived from an EMBL/GenBank/DDBJ whole genome shotgun (WGS) entry which is preliminary data.</text>
</comment>
<dbReference type="EMBL" id="JAHHZF010000003">
    <property type="protein sequence ID" value="MBT9289051.1"/>
    <property type="molecule type" value="Genomic_DNA"/>
</dbReference>
<comment type="cofactor">
    <cofactor evidence="1">
        <name>heme</name>
        <dbReference type="ChEBI" id="CHEBI:30413"/>
    </cofactor>
</comment>
<organism evidence="16 17">
    <name type="scientific">Prosthecodimorpha staleyi</name>
    <dbReference type="NCBI Taxonomy" id="2840188"/>
    <lineage>
        <taxon>Bacteria</taxon>
        <taxon>Pseudomonadati</taxon>
        <taxon>Pseudomonadota</taxon>
        <taxon>Alphaproteobacteria</taxon>
        <taxon>Hyphomicrobiales</taxon>
        <taxon>Ancalomicrobiaceae</taxon>
        <taxon>Prosthecodimorpha</taxon>
    </lineage>
</organism>
<evidence type="ECO:0000256" key="1">
    <source>
        <dbReference type="ARBA" id="ARBA00001971"/>
    </source>
</evidence>
<keyword evidence="9" id="KW-0249">Electron transport</keyword>
<evidence type="ECO:0000259" key="15">
    <source>
        <dbReference type="Pfam" id="PF01292"/>
    </source>
</evidence>
<dbReference type="GO" id="GO:0009061">
    <property type="term" value="P:anaerobic respiration"/>
    <property type="evidence" value="ECO:0007669"/>
    <property type="project" value="TreeGrafter"/>
</dbReference>
<evidence type="ECO:0000256" key="6">
    <source>
        <dbReference type="ARBA" id="ARBA00022617"/>
    </source>
</evidence>
<keyword evidence="6" id="KW-0349">Heme</keyword>
<evidence type="ECO:0000256" key="13">
    <source>
        <dbReference type="SAM" id="Phobius"/>
    </source>
</evidence>
<protein>
    <submittedName>
        <fullName evidence="16">Formate dehydrogenase subunit gamma</fullName>
    </submittedName>
</protein>
<dbReference type="GO" id="GO:0046872">
    <property type="term" value="F:metal ion binding"/>
    <property type="evidence" value="ECO:0007669"/>
    <property type="project" value="UniProtKB-KW"/>
</dbReference>
<evidence type="ECO:0000256" key="7">
    <source>
        <dbReference type="ARBA" id="ARBA00022692"/>
    </source>
</evidence>
<evidence type="ECO:0000313" key="16">
    <source>
        <dbReference type="EMBL" id="MBT9289051.1"/>
    </source>
</evidence>
<comment type="subcellular location">
    <subcellularLocation>
        <location evidence="2">Cell membrane</location>
        <topology evidence="2">Multi-pass membrane protein</topology>
    </subcellularLocation>
</comment>
<feature type="chain" id="PRO_5038128409" evidence="14">
    <location>
        <begin position="33"/>
        <end position="336"/>
    </location>
</feature>
<evidence type="ECO:0000256" key="2">
    <source>
        <dbReference type="ARBA" id="ARBA00004651"/>
    </source>
</evidence>
<dbReference type="InterPro" id="IPR006471">
    <property type="entry name" value="Formate_DH_gsu"/>
</dbReference>
<sequence>MPLTVLSRRLRALALAVGLGLGLGLAALPADAQSVNPTALSVQEQQLLQTLQKVEGRVSIPDAKSGVLIQPEGQAWRDFHEKTLPQVGTWGLLGTLGIVLLFWVVRGRIRIEAGPSTRTITRFNGFERFVHWLTASSFIVLALSGLNVTFGKHLLLPLIGPHPFHIVSELAKLAHNYLSFPFTLGVVLMLLIWIKDNIPTGVDVVWFLKGGGILGKGHPAAGRFNGGQKLIFWAVVLGGGAIAATGYLLMFPFYVTDIAGMQTAQMVHGLLAVAVAAVIIGHIYIGSVGMEGAFDAMGSGEVDLNWAKEHHSLWVEDATRKNPGIVHNPGRMAPAE</sequence>
<keyword evidence="8" id="KW-0479">Metal-binding</keyword>
<dbReference type="GO" id="GO:0036397">
    <property type="term" value="F:formate dehydrogenase (quinone) activity"/>
    <property type="evidence" value="ECO:0007669"/>
    <property type="project" value="TreeGrafter"/>
</dbReference>
<dbReference type="InterPro" id="IPR016174">
    <property type="entry name" value="Di-haem_cyt_TM"/>
</dbReference>
<keyword evidence="14" id="KW-0732">Signal</keyword>
<evidence type="ECO:0000256" key="9">
    <source>
        <dbReference type="ARBA" id="ARBA00022982"/>
    </source>
</evidence>
<dbReference type="GO" id="GO:0009055">
    <property type="term" value="F:electron transfer activity"/>
    <property type="evidence" value="ECO:0007669"/>
    <property type="project" value="InterPro"/>
</dbReference>
<name>A0A947D1Q0_9HYPH</name>
<dbReference type="GO" id="GO:0009326">
    <property type="term" value="C:formate dehydrogenase complex"/>
    <property type="evidence" value="ECO:0007669"/>
    <property type="project" value="InterPro"/>
</dbReference>
<dbReference type="Proteomes" id="UP000766595">
    <property type="component" value="Unassembled WGS sequence"/>
</dbReference>
<evidence type="ECO:0000256" key="4">
    <source>
        <dbReference type="ARBA" id="ARBA00022448"/>
    </source>
</evidence>
<dbReference type="Gene3D" id="1.20.950.20">
    <property type="entry name" value="Transmembrane di-heme cytochromes, Chain C"/>
    <property type="match status" value="1"/>
</dbReference>
<dbReference type="PANTHER" id="PTHR30074:SF6">
    <property type="entry name" value="FORMATE DEHYDROGENASE GAMMA SUBUNIT"/>
    <property type="match status" value="1"/>
</dbReference>
<keyword evidence="5" id="KW-1003">Cell membrane</keyword>
<feature type="domain" description="Cytochrome b561 bacterial/Ni-hydrogenase" evidence="15">
    <location>
        <begin position="122"/>
        <end position="297"/>
    </location>
</feature>
<dbReference type="InterPro" id="IPR011577">
    <property type="entry name" value="Cyt_b561_bac/Ni-Hgenase"/>
</dbReference>
<keyword evidence="10 13" id="KW-1133">Transmembrane helix</keyword>
<comment type="similarity">
    <text evidence="3">Belongs to the formate dehydrogenase gamma subunit family.</text>
</comment>
<evidence type="ECO:0000256" key="5">
    <source>
        <dbReference type="ARBA" id="ARBA00022475"/>
    </source>
</evidence>
<dbReference type="SUPFAM" id="SSF81342">
    <property type="entry name" value="Transmembrane di-heme cytochromes"/>
    <property type="match status" value="1"/>
</dbReference>
<dbReference type="GO" id="GO:0008863">
    <property type="term" value="F:formate dehydrogenase (NAD+) activity"/>
    <property type="evidence" value="ECO:0007669"/>
    <property type="project" value="InterPro"/>
</dbReference>
<feature type="transmembrane region" description="Helical" evidence="13">
    <location>
        <begin position="87"/>
        <end position="109"/>
    </location>
</feature>
<dbReference type="InterPro" id="IPR051817">
    <property type="entry name" value="FDH_cytochrome_b556_subunit"/>
</dbReference>
<accession>A0A947D1Q0</accession>
<evidence type="ECO:0000256" key="12">
    <source>
        <dbReference type="ARBA" id="ARBA00023136"/>
    </source>
</evidence>
<feature type="signal peptide" evidence="14">
    <location>
        <begin position="1"/>
        <end position="32"/>
    </location>
</feature>
<keyword evidence="12 13" id="KW-0472">Membrane</keyword>
<reference evidence="16 17" key="1">
    <citation type="submission" date="2021-06" db="EMBL/GenBank/DDBJ databases">
        <authorList>
            <person name="Grouzdev D.S."/>
            <person name="Koziaeva V."/>
        </authorList>
    </citation>
    <scope>NUCLEOTIDE SEQUENCE [LARGE SCALE GENOMIC DNA]</scope>
    <source>
        <strain evidence="16 17">22</strain>
    </source>
</reference>
<dbReference type="PANTHER" id="PTHR30074">
    <property type="entry name" value="FORMATE DEHYDROGENASE, NITRATE-INDUCIBLE, CYTOCHROME B556 FDN SUBUNIT"/>
    <property type="match status" value="1"/>
</dbReference>
<dbReference type="AlphaFoldDB" id="A0A947D1Q0"/>
<evidence type="ECO:0000256" key="3">
    <source>
        <dbReference type="ARBA" id="ARBA00010747"/>
    </source>
</evidence>
<evidence type="ECO:0000313" key="17">
    <source>
        <dbReference type="Proteomes" id="UP000766595"/>
    </source>
</evidence>
<dbReference type="NCBIfam" id="TIGR01583">
    <property type="entry name" value="formate-DH-gamm"/>
    <property type="match status" value="1"/>
</dbReference>
<evidence type="ECO:0000256" key="11">
    <source>
        <dbReference type="ARBA" id="ARBA00023004"/>
    </source>
</evidence>